<dbReference type="Gene3D" id="1.20.1070.10">
    <property type="entry name" value="Rhodopsin 7-helix transmembrane proteins"/>
    <property type="match status" value="2"/>
</dbReference>
<reference evidence="2" key="1">
    <citation type="submission" date="2017-02" db="UniProtKB">
        <authorList>
            <consortium name="WormBaseParasite"/>
        </authorList>
    </citation>
    <scope>IDENTIFICATION</scope>
</reference>
<dbReference type="AlphaFoldDB" id="A0A0M3IX90"/>
<dbReference type="Proteomes" id="UP000036681">
    <property type="component" value="Unplaced"/>
</dbReference>
<dbReference type="WBParaSite" id="ALUE_0002336801-mRNA-1">
    <property type="protein sequence ID" value="ALUE_0002336801-mRNA-1"/>
    <property type="gene ID" value="ALUE_0002336801"/>
</dbReference>
<evidence type="ECO:0000313" key="2">
    <source>
        <dbReference type="WBParaSite" id="ALUE_0002336801-mRNA-1"/>
    </source>
</evidence>
<dbReference type="PANTHER" id="PTHR46641:SF7">
    <property type="entry name" value="G-PROTEIN COUPLED RECEPTORS FAMILY 1 PROFILE DOMAIN-CONTAINING PROTEIN"/>
    <property type="match status" value="1"/>
</dbReference>
<accession>A0A0M3IX90</accession>
<sequence length="86" mass="9930">MECNLQYSYPLARIAQTCGVYLTLFVSVHRFLGVCHPFRAKRWVTGYSYPLARIAQTCGVYLTLFVSVHRFLGVCHPFRAKRWVTG</sequence>
<evidence type="ECO:0000313" key="1">
    <source>
        <dbReference type="Proteomes" id="UP000036681"/>
    </source>
</evidence>
<proteinExistence type="predicted"/>
<protein>
    <submittedName>
        <fullName evidence="2">G_PROTEIN_RECEP_F1_2 domain-containing protein</fullName>
    </submittedName>
</protein>
<dbReference type="PANTHER" id="PTHR46641">
    <property type="entry name" value="FMRFAMIDE RECEPTOR-RELATED"/>
    <property type="match status" value="1"/>
</dbReference>
<organism evidence="1 2">
    <name type="scientific">Ascaris lumbricoides</name>
    <name type="common">Giant roundworm</name>
    <dbReference type="NCBI Taxonomy" id="6252"/>
    <lineage>
        <taxon>Eukaryota</taxon>
        <taxon>Metazoa</taxon>
        <taxon>Ecdysozoa</taxon>
        <taxon>Nematoda</taxon>
        <taxon>Chromadorea</taxon>
        <taxon>Rhabditida</taxon>
        <taxon>Spirurina</taxon>
        <taxon>Ascaridomorpha</taxon>
        <taxon>Ascaridoidea</taxon>
        <taxon>Ascarididae</taxon>
        <taxon>Ascaris</taxon>
    </lineage>
</organism>
<name>A0A0M3IX90_ASCLU</name>
<keyword evidence="1" id="KW-1185">Reference proteome</keyword>
<dbReference type="InterPro" id="IPR052954">
    <property type="entry name" value="GPCR-Ligand_Int"/>
</dbReference>